<protein>
    <submittedName>
        <fullName evidence="6">TetR/AcrR family transcriptional regulator</fullName>
    </submittedName>
</protein>
<dbReference type="InterPro" id="IPR050109">
    <property type="entry name" value="HTH-type_TetR-like_transc_reg"/>
</dbReference>
<accession>A0A516WZE1</accession>
<gene>
    <name evidence="6" type="ORF">FO059_00635</name>
</gene>
<dbReference type="SUPFAM" id="SSF46689">
    <property type="entry name" value="Homeodomain-like"/>
    <property type="match status" value="1"/>
</dbReference>
<evidence type="ECO:0000256" key="1">
    <source>
        <dbReference type="ARBA" id="ARBA00023015"/>
    </source>
</evidence>
<keyword evidence="3" id="KW-0804">Transcription</keyword>
<feature type="DNA-binding region" description="H-T-H motif" evidence="4">
    <location>
        <begin position="42"/>
        <end position="61"/>
    </location>
</feature>
<dbReference type="InterPro" id="IPR001647">
    <property type="entry name" value="HTH_TetR"/>
</dbReference>
<dbReference type="OrthoDB" id="5242390at2"/>
<evidence type="ECO:0000259" key="5">
    <source>
        <dbReference type="PROSITE" id="PS50977"/>
    </source>
</evidence>
<dbReference type="Gene3D" id="1.10.357.10">
    <property type="entry name" value="Tetracycline Repressor, domain 2"/>
    <property type="match status" value="1"/>
</dbReference>
<dbReference type="Pfam" id="PF00440">
    <property type="entry name" value="TetR_N"/>
    <property type="match status" value="1"/>
</dbReference>
<organism evidence="6 7">
    <name type="scientific">Tomitella fengzijianii</name>
    <dbReference type="NCBI Taxonomy" id="2597660"/>
    <lineage>
        <taxon>Bacteria</taxon>
        <taxon>Bacillati</taxon>
        <taxon>Actinomycetota</taxon>
        <taxon>Actinomycetes</taxon>
        <taxon>Mycobacteriales</taxon>
        <taxon>Tomitella</taxon>
    </lineage>
</organism>
<evidence type="ECO:0000313" key="6">
    <source>
        <dbReference type="EMBL" id="QDQ96120.1"/>
    </source>
</evidence>
<feature type="domain" description="HTH tetR-type" evidence="5">
    <location>
        <begin position="19"/>
        <end position="79"/>
    </location>
</feature>
<reference evidence="6 7" key="1">
    <citation type="submission" date="2019-07" db="EMBL/GenBank/DDBJ databases">
        <title>Tomitella cavernea sp. nov., an actinomycete isolated from soil.</title>
        <authorList>
            <person name="Cheng J."/>
        </authorList>
    </citation>
    <scope>NUCLEOTIDE SEQUENCE [LARGE SCALE GENOMIC DNA]</scope>
    <source>
        <strain evidence="6 7">HY188</strain>
    </source>
</reference>
<evidence type="ECO:0000256" key="4">
    <source>
        <dbReference type="PROSITE-ProRule" id="PRU00335"/>
    </source>
</evidence>
<dbReference type="KEGG" id="toy:FO059_00635"/>
<proteinExistence type="predicted"/>
<dbReference type="EMBL" id="CP041765">
    <property type="protein sequence ID" value="QDQ96120.1"/>
    <property type="molecule type" value="Genomic_DNA"/>
</dbReference>
<dbReference type="Proteomes" id="UP000317344">
    <property type="component" value="Chromosome"/>
</dbReference>
<dbReference type="InterPro" id="IPR009057">
    <property type="entry name" value="Homeodomain-like_sf"/>
</dbReference>
<dbReference type="PROSITE" id="PS50977">
    <property type="entry name" value="HTH_TETR_2"/>
    <property type="match status" value="1"/>
</dbReference>
<evidence type="ECO:0000313" key="7">
    <source>
        <dbReference type="Proteomes" id="UP000317344"/>
    </source>
</evidence>
<reference evidence="6 7" key="2">
    <citation type="submission" date="2019-07" db="EMBL/GenBank/DDBJ databases">
        <authorList>
            <person name="Huang Y."/>
        </authorList>
    </citation>
    <scope>NUCLEOTIDE SEQUENCE [LARGE SCALE GENOMIC DNA]</scope>
    <source>
        <strain evidence="6 7">HY188</strain>
    </source>
</reference>
<keyword evidence="1" id="KW-0805">Transcription regulation</keyword>
<name>A0A516WZE1_9ACTN</name>
<keyword evidence="2 4" id="KW-0238">DNA-binding</keyword>
<evidence type="ECO:0000256" key="2">
    <source>
        <dbReference type="ARBA" id="ARBA00023125"/>
    </source>
</evidence>
<sequence>MTSTQGRTPRGGSVYGDAVARRRAVLDAAVGLLDEGGYPALTNRAVAKRAGISPGLIYQYFVDKQDIFITLLQEAETELAEFIEALPRDGGVAGVLAAIVPEATRQWKRVGYLASTWQTVDGSGMERESVRELRACSDRQFAALHRALAESADAEGRTLRDDPAMVLYVWAGLTGIADTLTNKWLRGGAREELVAYSTAALARSIVECTEKTS</sequence>
<dbReference type="PANTHER" id="PTHR30055">
    <property type="entry name" value="HTH-TYPE TRANSCRIPTIONAL REGULATOR RUTR"/>
    <property type="match status" value="1"/>
</dbReference>
<dbReference type="GO" id="GO:0000976">
    <property type="term" value="F:transcription cis-regulatory region binding"/>
    <property type="evidence" value="ECO:0007669"/>
    <property type="project" value="TreeGrafter"/>
</dbReference>
<evidence type="ECO:0000256" key="3">
    <source>
        <dbReference type="ARBA" id="ARBA00023163"/>
    </source>
</evidence>
<keyword evidence="7" id="KW-1185">Reference proteome</keyword>
<dbReference type="GO" id="GO:0003700">
    <property type="term" value="F:DNA-binding transcription factor activity"/>
    <property type="evidence" value="ECO:0007669"/>
    <property type="project" value="TreeGrafter"/>
</dbReference>
<dbReference type="RefSeq" id="WP_143905494.1">
    <property type="nucleotide sequence ID" value="NZ_CP041765.1"/>
</dbReference>
<dbReference type="PRINTS" id="PR00455">
    <property type="entry name" value="HTHTETR"/>
</dbReference>
<dbReference type="PANTHER" id="PTHR30055:SF234">
    <property type="entry name" value="HTH-TYPE TRANSCRIPTIONAL REGULATOR BETI"/>
    <property type="match status" value="1"/>
</dbReference>
<dbReference type="AlphaFoldDB" id="A0A516WZE1"/>